<feature type="region of interest" description="Disordered" evidence="1">
    <location>
        <begin position="1"/>
        <end position="136"/>
    </location>
</feature>
<protein>
    <submittedName>
        <fullName evidence="3">DUF5709 domain-containing protein</fullName>
    </submittedName>
</protein>
<proteinExistence type="predicted"/>
<dbReference type="EMBL" id="JAVREX010000011">
    <property type="protein sequence ID" value="MDT0430767.1"/>
    <property type="molecule type" value="Genomic_DNA"/>
</dbReference>
<gene>
    <name evidence="3" type="ORF">RM649_24375</name>
</gene>
<feature type="domain" description="DUF5709" evidence="2">
    <location>
        <begin position="118"/>
        <end position="163"/>
    </location>
</feature>
<organism evidence="3 4">
    <name type="scientific">Streptomyces salyersiae</name>
    <dbReference type="NCBI Taxonomy" id="3075530"/>
    <lineage>
        <taxon>Bacteria</taxon>
        <taxon>Bacillati</taxon>
        <taxon>Actinomycetota</taxon>
        <taxon>Actinomycetes</taxon>
        <taxon>Kitasatosporales</taxon>
        <taxon>Streptomycetaceae</taxon>
        <taxon>Streptomyces</taxon>
    </lineage>
</organism>
<name>A0ABU2RPH8_9ACTN</name>
<dbReference type="Pfam" id="PF18970">
    <property type="entry name" value="DUF5709"/>
    <property type="match status" value="1"/>
</dbReference>
<keyword evidence="4" id="KW-1185">Reference proteome</keyword>
<evidence type="ECO:0000313" key="3">
    <source>
        <dbReference type="EMBL" id="MDT0430767.1"/>
    </source>
</evidence>
<feature type="compositionally biased region" description="Basic and acidic residues" evidence="1">
    <location>
        <begin position="166"/>
        <end position="177"/>
    </location>
</feature>
<sequence>MTDTDRETEGTTWTGLAADEWADDVYQPQQPDQASDPDEQLDADETLDDSGLDDLLDRGYSPVERPLAVDDRGTTAAEQHAGETLDDRLDREVPETPEAPADGPGDLAGGDGELYDEEVGTDRAGRLTQGGDGHVPAALTAQDVGIDGAAASAEEAAMHVVPEAEDLPRDERAPWMS</sequence>
<evidence type="ECO:0000259" key="2">
    <source>
        <dbReference type="Pfam" id="PF18970"/>
    </source>
</evidence>
<evidence type="ECO:0000313" key="4">
    <source>
        <dbReference type="Proteomes" id="UP001183777"/>
    </source>
</evidence>
<feature type="compositionally biased region" description="Basic and acidic residues" evidence="1">
    <location>
        <begin position="80"/>
        <end position="94"/>
    </location>
</feature>
<evidence type="ECO:0000256" key="1">
    <source>
        <dbReference type="SAM" id="MobiDB-lite"/>
    </source>
</evidence>
<dbReference type="RefSeq" id="WP_200696927.1">
    <property type="nucleotide sequence ID" value="NZ_JAVREX010000011.1"/>
</dbReference>
<dbReference type="Proteomes" id="UP001183777">
    <property type="component" value="Unassembled WGS sequence"/>
</dbReference>
<accession>A0ABU2RPH8</accession>
<reference evidence="4" key="1">
    <citation type="submission" date="2023-07" db="EMBL/GenBank/DDBJ databases">
        <title>30 novel species of actinomycetes from the DSMZ collection.</title>
        <authorList>
            <person name="Nouioui I."/>
        </authorList>
    </citation>
    <scope>NUCLEOTIDE SEQUENCE [LARGE SCALE GENOMIC DNA]</scope>
    <source>
        <strain evidence="4">DSM 41770</strain>
    </source>
</reference>
<feature type="compositionally biased region" description="Acidic residues" evidence="1">
    <location>
        <begin position="35"/>
        <end position="54"/>
    </location>
</feature>
<comment type="caution">
    <text evidence="3">The sequence shown here is derived from an EMBL/GenBank/DDBJ whole genome shotgun (WGS) entry which is preliminary data.</text>
</comment>
<feature type="region of interest" description="Disordered" evidence="1">
    <location>
        <begin position="158"/>
        <end position="177"/>
    </location>
</feature>
<dbReference type="InterPro" id="IPR043763">
    <property type="entry name" value="DUF5709"/>
</dbReference>